<dbReference type="PROSITE" id="PS50188">
    <property type="entry name" value="B302_SPRY"/>
    <property type="match status" value="1"/>
</dbReference>
<evidence type="ECO:0000313" key="3">
    <source>
        <dbReference type="EMBL" id="KAK4406681.1"/>
    </source>
</evidence>
<evidence type="ECO:0000256" key="1">
    <source>
        <dbReference type="SAM" id="Phobius"/>
    </source>
</evidence>
<dbReference type="InterPro" id="IPR001870">
    <property type="entry name" value="B30.2/SPRY"/>
</dbReference>
<dbReference type="PANTHER" id="PTHR44991:SF1">
    <property type="entry name" value="IMMUNOGLOBULIN SUPERFAMILY MEMBER 5"/>
    <property type="match status" value="1"/>
</dbReference>
<keyword evidence="4" id="KW-1185">Reference proteome</keyword>
<reference evidence="3" key="2">
    <citation type="journal article" date="2024" name="Plant">
        <title>Genomic evolution and insights into agronomic trait innovations of Sesamum species.</title>
        <authorList>
            <person name="Miao H."/>
            <person name="Wang L."/>
            <person name="Qu L."/>
            <person name="Liu H."/>
            <person name="Sun Y."/>
            <person name="Le M."/>
            <person name="Wang Q."/>
            <person name="Wei S."/>
            <person name="Zheng Y."/>
            <person name="Lin W."/>
            <person name="Duan Y."/>
            <person name="Cao H."/>
            <person name="Xiong S."/>
            <person name="Wang X."/>
            <person name="Wei L."/>
            <person name="Li C."/>
            <person name="Ma Q."/>
            <person name="Ju M."/>
            <person name="Zhao R."/>
            <person name="Li G."/>
            <person name="Mu C."/>
            <person name="Tian Q."/>
            <person name="Mei H."/>
            <person name="Zhang T."/>
            <person name="Gao T."/>
            <person name="Zhang H."/>
        </authorList>
    </citation>
    <scope>NUCLEOTIDE SEQUENCE</scope>
    <source>
        <strain evidence="3">K16</strain>
    </source>
</reference>
<reference evidence="3" key="1">
    <citation type="submission" date="2020-06" db="EMBL/GenBank/DDBJ databases">
        <authorList>
            <person name="Li T."/>
            <person name="Hu X."/>
            <person name="Zhang T."/>
            <person name="Song X."/>
            <person name="Zhang H."/>
            <person name="Dai N."/>
            <person name="Sheng W."/>
            <person name="Hou X."/>
            <person name="Wei L."/>
        </authorList>
    </citation>
    <scope>NUCLEOTIDE SEQUENCE</scope>
    <source>
        <strain evidence="3">K16</strain>
        <tissue evidence="3">Leaf</tissue>
    </source>
</reference>
<feature type="transmembrane region" description="Helical" evidence="1">
    <location>
        <begin position="6"/>
        <end position="26"/>
    </location>
</feature>
<dbReference type="PANTHER" id="PTHR44991">
    <property type="entry name" value="IMMUNOGLOBULIN SUPERFAMILY MEMBER 5"/>
    <property type="match status" value="1"/>
</dbReference>
<protein>
    <recommendedName>
        <fullName evidence="2">B30.2/SPRY domain-containing protein</fullName>
    </recommendedName>
</protein>
<gene>
    <name evidence="3" type="ORF">Sango_0674600</name>
</gene>
<evidence type="ECO:0000259" key="2">
    <source>
        <dbReference type="PROSITE" id="PS50188"/>
    </source>
</evidence>
<name>A0AAE1X7T3_9LAMI</name>
<feature type="domain" description="B30.2/SPRY" evidence="2">
    <location>
        <begin position="189"/>
        <end position="394"/>
    </location>
</feature>
<comment type="caution">
    <text evidence="3">The sequence shown here is derived from an EMBL/GenBank/DDBJ whole genome shotgun (WGS) entry which is preliminary data.</text>
</comment>
<evidence type="ECO:0000313" key="4">
    <source>
        <dbReference type="Proteomes" id="UP001289374"/>
    </source>
</evidence>
<keyword evidence="1" id="KW-0472">Membrane</keyword>
<dbReference type="InterPro" id="IPR043136">
    <property type="entry name" value="B30.2/SPRY_sf"/>
</dbReference>
<organism evidence="3 4">
    <name type="scientific">Sesamum angolense</name>
    <dbReference type="NCBI Taxonomy" id="2727404"/>
    <lineage>
        <taxon>Eukaryota</taxon>
        <taxon>Viridiplantae</taxon>
        <taxon>Streptophyta</taxon>
        <taxon>Embryophyta</taxon>
        <taxon>Tracheophyta</taxon>
        <taxon>Spermatophyta</taxon>
        <taxon>Magnoliopsida</taxon>
        <taxon>eudicotyledons</taxon>
        <taxon>Gunneridae</taxon>
        <taxon>Pentapetalae</taxon>
        <taxon>asterids</taxon>
        <taxon>lamiids</taxon>
        <taxon>Lamiales</taxon>
        <taxon>Pedaliaceae</taxon>
        <taxon>Sesamum</taxon>
    </lineage>
</organism>
<sequence>MKISWLHVILAAASVVILVLLLLLILQRCVHPKPRRIFVVADTERGQSLETAISRLHQVRPHHDNLDGDDSKETKFDVSRHGVVPTEVPIFSWAENPSLVTDAVENGWPRFAFTTLLSAPSVKSARSLVGVCAGGGGHHGNGINVGIGWEVCQGSADYMQKIRLNPGLKKVITTLNPSMGAVSVIRTALPLPGPQLGNASFPQEAYFEITILPGNEDINDQLTADKEENAKSEGEEIRLIGEEYNAENNPETLNYVTSSHSQWTNKIEEVKPGGKQDVGEYETISLSVGLTGGGPLPLKFPGSYPGSIGFNSSGSVYLDGAKLVSESEKGEWGRSEKVIGCGYNPAQKKVLFTVDSQLVHEVHCKTEEFGCPLYPTLAANADVVVVVNLGQSPFRFAPGNLQRTPNPCFIRPQHPNSPALGYEDSKELFSMGRIDSQWLKRSGAIRSCNYTGNSIKSTEFELESEGDLFEIVLDIIRDDLRGNSNPDQI</sequence>
<dbReference type="Proteomes" id="UP001289374">
    <property type="component" value="Unassembled WGS sequence"/>
</dbReference>
<dbReference type="EMBL" id="JACGWL010000003">
    <property type="protein sequence ID" value="KAK4406681.1"/>
    <property type="molecule type" value="Genomic_DNA"/>
</dbReference>
<proteinExistence type="predicted"/>
<dbReference type="Gene3D" id="2.60.120.920">
    <property type="match status" value="1"/>
</dbReference>
<keyword evidence="1" id="KW-0812">Transmembrane</keyword>
<keyword evidence="1" id="KW-1133">Transmembrane helix</keyword>
<accession>A0AAE1X7T3</accession>
<dbReference type="AlphaFoldDB" id="A0AAE1X7T3"/>